<evidence type="ECO:0000256" key="13">
    <source>
        <dbReference type="SAM" id="MobiDB-lite"/>
    </source>
</evidence>
<feature type="domain" description="Fatty acid desaturase" evidence="15">
    <location>
        <begin position="137"/>
        <end position="349"/>
    </location>
</feature>
<gene>
    <name evidence="16" type="ORF">HERILL_LOCUS6646</name>
</gene>
<dbReference type="GO" id="GO:0005506">
    <property type="term" value="F:iron ion binding"/>
    <property type="evidence" value="ECO:0007669"/>
    <property type="project" value="TreeGrafter"/>
</dbReference>
<feature type="region of interest" description="Disordered" evidence="13">
    <location>
        <begin position="428"/>
        <end position="452"/>
    </location>
</feature>
<feature type="transmembrane region" description="Helical" evidence="14">
    <location>
        <begin position="253"/>
        <end position="271"/>
    </location>
</feature>
<dbReference type="OMA" id="NEAWWIN"/>
<feature type="transmembrane region" description="Helical" evidence="14">
    <location>
        <begin position="134"/>
        <end position="156"/>
    </location>
</feature>
<keyword evidence="6 14" id="KW-1133">Transmembrane helix</keyword>
<keyword evidence="11 12" id="KW-0275">Fatty acid biosynthesis</keyword>
<evidence type="ECO:0000256" key="3">
    <source>
        <dbReference type="ARBA" id="ARBA00022516"/>
    </source>
</evidence>
<evidence type="ECO:0000256" key="1">
    <source>
        <dbReference type="ARBA" id="ARBA00004141"/>
    </source>
</evidence>
<evidence type="ECO:0000256" key="10">
    <source>
        <dbReference type="ARBA" id="ARBA00023136"/>
    </source>
</evidence>
<evidence type="ECO:0000256" key="7">
    <source>
        <dbReference type="ARBA" id="ARBA00023002"/>
    </source>
</evidence>
<evidence type="ECO:0000256" key="14">
    <source>
        <dbReference type="SAM" id="Phobius"/>
    </source>
</evidence>
<keyword evidence="10 14" id="KW-0472">Membrane</keyword>
<keyword evidence="9" id="KW-0443">Lipid metabolism</keyword>
<evidence type="ECO:0000256" key="6">
    <source>
        <dbReference type="ARBA" id="ARBA00022989"/>
    </source>
</evidence>
<dbReference type="EMBL" id="LR899011">
    <property type="protein sequence ID" value="CAD7083709.1"/>
    <property type="molecule type" value="Genomic_DNA"/>
</dbReference>
<dbReference type="InterPro" id="IPR015876">
    <property type="entry name" value="Acyl-CoA_DS"/>
</dbReference>
<dbReference type="InParanoid" id="A0A7R8UND8"/>
<dbReference type="PANTHER" id="PTHR11351:SF92">
    <property type="entry name" value="ACYL-COA DESATURASE 2-LIKE PROTEIN"/>
    <property type="match status" value="1"/>
</dbReference>
<comment type="subcellular location">
    <subcellularLocation>
        <location evidence="1">Membrane</location>
        <topology evidence="1">Multi-pass membrane protein</topology>
    </subcellularLocation>
</comment>
<dbReference type="PANTHER" id="PTHR11351">
    <property type="entry name" value="ACYL-COA DESATURASE"/>
    <property type="match status" value="1"/>
</dbReference>
<evidence type="ECO:0000256" key="5">
    <source>
        <dbReference type="ARBA" id="ARBA00022832"/>
    </source>
</evidence>
<dbReference type="Pfam" id="PF00487">
    <property type="entry name" value="FA_desaturase"/>
    <property type="match status" value="1"/>
</dbReference>
<feature type="transmembrane region" description="Helical" evidence="14">
    <location>
        <begin position="107"/>
        <end position="128"/>
    </location>
</feature>
<accession>A0A7R8UND8</accession>
<keyword evidence="3 12" id="KW-0444">Lipid biosynthesis</keyword>
<evidence type="ECO:0000313" key="16">
    <source>
        <dbReference type="EMBL" id="CAD7083709.1"/>
    </source>
</evidence>
<feature type="compositionally biased region" description="Low complexity" evidence="13">
    <location>
        <begin position="55"/>
        <end position="76"/>
    </location>
</feature>
<evidence type="ECO:0000256" key="11">
    <source>
        <dbReference type="ARBA" id="ARBA00023160"/>
    </source>
</evidence>
<dbReference type="CDD" id="cd03505">
    <property type="entry name" value="Delta9-FADS-like"/>
    <property type="match status" value="1"/>
</dbReference>
<proteinExistence type="inferred from homology"/>
<comment type="cofactor">
    <cofactor evidence="12">
        <name>Fe(2+)</name>
        <dbReference type="ChEBI" id="CHEBI:29033"/>
    </cofactor>
</comment>
<comment type="domain">
    <text evidence="12">The histidine box domains are involved in binding the catalytic metal ions.</text>
</comment>
<protein>
    <recommendedName>
        <fullName evidence="15">Fatty acid desaturase domain-containing protein</fullName>
    </recommendedName>
</protein>
<keyword evidence="5" id="KW-0276">Fatty acid metabolism</keyword>
<evidence type="ECO:0000313" key="17">
    <source>
        <dbReference type="Proteomes" id="UP000594454"/>
    </source>
</evidence>
<dbReference type="GO" id="GO:0004768">
    <property type="term" value="F:stearoyl-CoA 9-desaturase activity"/>
    <property type="evidence" value="ECO:0007669"/>
    <property type="project" value="TreeGrafter"/>
</dbReference>
<evidence type="ECO:0000256" key="8">
    <source>
        <dbReference type="ARBA" id="ARBA00023004"/>
    </source>
</evidence>
<dbReference type="GO" id="GO:0005789">
    <property type="term" value="C:endoplasmic reticulum membrane"/>
    <property type="evidence" value="ECO:0007669"/>
    <property type="project" value="TreeGrafter"/>
</dbReference>
<dbReference type="PRINTS" id="PR00075">
    <property type="entry name" value="FACDDSATRASE"/>
</dbReference>
<organism evidence="16 17">
    <name type="scientific">Hermetia illucens</name>
    <name type="common">Black soldier fly</name>
    <dbReference type="NCBI Taxonomy" id="343691"/>
    <lineage>
        <taxon>Eukaryota</taxon>
        <taxon>Metazoa</taxon>
        <taxon>Ecdysozoa</taxon>
        <taxon>Arthropoda</taxon>
        <taxon>Hexapoda</taxon>
        <taxon>Insecta</taxon>
        <taxon>Pterygota</taxon>
        <taxon>Neoptera</taxon>
        <taxon>Endopterygota</taxon>
        <taxon>Diptera</taxon>
        <taxon>Brachycera</taxon>
        <taxon>Stratiomyomorpha</taxon>
        <taxon>Stratiomyidae</taxon>
        <taxon>Hermetiinae</taxon>
        <taxon>Hermetia</taxon>
    </lineage>
</organism>
<name>A0A7R8UND8_HERIL</name>
<dbReference type="Proteomes" id="UP000594454">
    <property type="component" value="Chromosome 3"/>
</dbReference>
<dbReference type="InterPro" id="IPR005804">
    <property type="entry name" value="FA_desaturase_dom"/>
</dbReference>
<evidence type="ECO:0000259" key="15">
    <source>
        <dbReference type="Pfam" id="PF00487"/>
    </source>
</evidence>
<comment type="similarity">
    <text evidence="2 12">Belongs to the fatty acid desaturase type 1 family.</text>
</comment>
<dbReference type="AlphaFoldDB" id="A0A7R8UND8"/>
<evidence type="ECO:0000256" key="2">
    <source>
        <dbReference type="ARBA" id="ARBA00009295"/>
    </source>
</evidence>
<dbReference type="OrthoDB" id="10260134at2759"/>
<keyword evidence="8" id="KW-0408">Iron</keyword>
<evidence type="ECO:0000256" key="4">
    <source>
        <dbReference type="ARBA" id="ARBA00022692"/>
    </source>
</evidence>
<dbReference type="GO" id="GO:0006636">
    <property type="term" value="P:unsaturated fatty acid biosynthetic process"/>
    <property type="evidence" value="ECO:0007669"/>
    <property type="project" value="TreeGrafter"/>
</dbReference>
<sequence length="476" mass="55137">MGAEAESLLVNRHRTKLDTDVIIKKNFSDEETDHKKHSSVDYLQERIAIERVPDTDNNGNDDNGNHSNNSTNDTTNKTKVILDKSNLLPADIGTDFNFKRKIVWKNAIGFLFLHLLAVYGLIIQLLGYADFRTILYTTFLIIASGMGVTMGAHRLFTHRSFKAKTWVRVLLLWMHTMAGQNCMYVWVRDHRQHHKYSDTDADPHNASRGFFFSHVGWLMSKKHPLVIEYGKKIDMSDMEADPWIMFQKKYYKTMYLIFTVLIPTSIPIIFWNESYLVSLFTTYFYRTVVQLNFTWCVNSVAHIFGNKPYDKNMLPVESRAVAIMAAGEGWHNFHHSFPWDYRAAELGMPHNLTTTLIDLLAKYGQIYDRKFVSDEVIRKRCLRTGDGSHHKHGRMPEEIPEGELILRKYIVEKQKLDQFRNHLENYAKEDDLNNNNNNNGKDKLQVKQPCADSNNSCNKDLVCKLKDKQALNACSA</sequence>
<keyword evidence="17" id="KW-1185">Reference proteome</keyword>
<evidence type="ECO:0000256" key="12">
    <source>
        <dbReference type="RuleBase" id="RU000581"/>
    </source>
</evidence>
<evidence type="ECO:0000256" key="9">
    <source>
        <dbReference type="ARBA" id="ARBA00023098"/>
    </source>
</evidence>
<keyword evidence="4 12" id="KW-0812">Transmembrane</keyword>
<keyword evidence="7 12" id="KW-0560">Oxidoreductase</keyword>
<reference evidence="16 17" key="1">
    <citation type="submission" date="2020-11" db="EMBL/GenBank/DDBJ databases">
        <authorList>
            <person name="Wallbank WR R."/>
            <person name="Pardo Diaz C."/>
            <person name="Kozak K."/>
            <person name="Martin S."/>
            <person name="Jiggins C."/>
            <person name="Moest M."/>
            <person name="Warren A I."/>
            <person name="Generalovic N T."/>
            <person name="Byers J.R.P. K."/>
            <person name="Montejo-Kovacevich G."/>
            <person name="Yen C E."/>
        </authorList>
    </citation>
    <scope>NUCLEOTIDE SEQUENCE [LARGE SCALE GENOMIC DNA]</scope>
</reference>
<feature type="region of interest" description="Disordered" evidence="13">
    <location>
        <begin position="53"/>
        <end position="76"/>
    </location>
</feature>